<keyword evidence="2 4" id="KW-0808">Transferase</keyword>
<dbReference type="Proteomes" id="UP000295804">
    <property type="component" value="Unassembled WGS sequence"/>
</dbReference>
<dbReference type="GO" id="GO:0016757">
    <property type="term" value="F:glycosyltransferase activity"/>
    <property type="evidence" value="ECO:0007669"/>
    <property type="project" value="UniProtKB-KW"/>
</dbReference>
<organism evidence="4 5">
    <name type="scientific">Pseudomonas helmanticensis</name>
    <dbReference type="NCBI Taxonomy" id="1471381"/>
    <lineage>
        <taxon>Bacteria</taxon>
        <taxon>Pseudomonadati</taxon>
        <taxon>Pseudomonadota</taxon>
        <taxon>Gammaproteobacteria</taxon>
        <taxon>Pseudomonadales</taxon>
        <taxon>Pseudomonadaceae</taxon>
        <taxon>Pseudomonas</taxon>
    </lineage>
</organism>
<dbReference type="InterPro" id="IPR028098">
    <property type="entry name" value="Glyco_trans_4-like_N"/>
</dbReference>
<sequence>MKKLLIILHDLSAGGAEKMMARLAGALVDAGNDVTLLMLTGGGIHAARLDPRVKKVELNSPRSVRAVPALTRFLRANRFDAQLAALTHVNVVAIAAAALSGTLARLHVSERNAFSHDKHVNPDLMVRVAYLLAPLLYRLIPNPVICVSRGVAQDLVDTTVARRQDVTIADNPVLDNDFREKTPGLPSHRWLQEKSGPVIVAVGRLAPQKGFDSLITAFAALPDSRARLIIFGEGALRPNLLEQARALGVADRFDLPGYANAPLAEVAAADCFVLSSRFEGSPNALVEALSTGTPVVATRCPHGPQDILVGGVVAPLVDVDDPIALAQAIALQLATPRNLQRELRLEAAARFINASAVQTYLKALIGSPSS</sequence>
<dbReference type="Pfam" id="PF13692">
    <property type="entry name" value="Glyco_trans_1_4"/>
    <property type="match status" value="1"/>
</dbReference>
<dbReference type="RefSeq" id="WP_134175544.1">
    <property type="nucleotide sequence ID" value="NZ_SOCQ01000004.1"/>
</dbReference>
<dbReference type="SUPFAM" id="SSF53756">
    <property type="entry name" value="UDP-Glycosyltransferase/glycogen phosphorylase"/>
    <property type="match status" value="1"/>
</dbReference>
<dbReference type="EMBL" id="SOCQ01000004">
    <property type="protein sequence ID" value="TDV49602.1"/>
    <property type="molecule type" value="Genomic_DNA"/>
</dbReference>
<protein>
    <submittedName>
        <fullName evidence="4">Glycosyltransferase involved in cell wall biosynthesis</fullName>
    </submittedName>
</protein>
<evidence type="ECO:0000256" key="1">
    <source>
        <dbReference type="ARBA" id="ARBA00022676"/>
    </source>
</evidence>
<evidence type="ECO:0000313" key="4">
    <source>
        <dbReference type="EMBL" id="TDV49602.1"/>
    </source>
</evidence>
<proteinExistence type="predicted"/>
<reference evidence="4 5" key="1">
    <citation type="submission" date="2019-03" db="EMBL/GenBank/DDBJ databases">
        <title>Genomic analyses of the natural microbiome of Caenorhabditis elegans.</title>
        <authorList>
            <person name="Samuel B."/>
        </authorList>
    </citation>
    <scope>NUCLEOTIDE SEQUENCE [LARGE SCALE GENOMIC DNA]</scope>
    <source>
        <strain evidence="4 5">BIGb0525</strain>
    </source>
</reference>
<dbReference type="AlphaFoldDB" id="A0A4R7VJI4"/>
<keyword evidence="1" id="KW-0328">Glycosyltransferase</keyword>
<evidence type="ECO:0000259" key="3">
    <source>
        <dbReference type="Pfam" id="PF13439"/>
    </source>
</evidence>
<evidence type="ECO:0000313" key="5">
    <source>
        <dbReference type="Proteomes" id="UP000295804"/>
    </source>
</evidence>
<accession>A0A4R7VJI4</accession>
<name>A0A4R7VJI4_9PSED</name>
<comment type="caution">
    <text evidence="4">The sequence shown here is derived from an EMBL/GenBank/DDBJ whole genome shotgun (WGS) entry which is preliminary data.</text>
</comment>
<dbReference type="PANTHER" id="PTHR12526:SF510">
    <property type="entry name" value="D-INOSITOL 3-PHOSPHATE GLYCOSYLTRANSFERASE"/>
    <property type="match status" value="1"/>
</dbReference>
<gene>
    <name evidence="4" type="ORF">EDF87_104248</name>
</gene>
<dbReference type="Gene3D" id="3.40.50.2000">
    <property type="entry name" value="Glycogen Phosphorylase B"/>
    <property type="match status" value="2"/>
</dbReference>
<dbReference type="PANTHER" id="PTHR12526">
    <property type="entry name" value="GLYCOSYLTRANSFERASE"/>
    <property type="match status" value="1"/>
</dbReference>
<evidence type="ECO:0000256" key="2">
    <source>
        <dbReference type="ARBA" id="ARBA00022679"/>
    </source>
</evidence>
<feature type="domain" description="Glycosyltransferase subfamily 4-like N-terminal" evidence="3">
    <location>
        <begin position="14"/>
        <end position="173"/>
    </location>
</feature>
<dbReference type="CDD" id="cd03811">
    <property type="entry name" value="GT4_GT28_WabH-like"/>
    <property type="match status" value="1"/>
</dbReference>
<dbReference type="Pfam" id="PF13439">
    <property type="entry name" value="Glyco_transf_4"/>
    <property type="match status" value="1"/>
</dbReference>